<evidence type="ECO:0000259" key="15">
    <source>
        <dbReference type="Pfam" id="PF02887"/>
    </source>
</evidence>
<dbReference type="GO" id="GO:0004743">
    <property type="term" value="F:pyruvate kinase activity"/>
    <property type="evidence" value="ECO:0007669"/>
    <property type="project" value="UniProtKB-EC"/>
</dbReference>
<dbReference type="InterPro" id="IPR040442">
    <property type="entry name" value="Pyrv_kinase-like_dom_sf"/>
</dbReference>
<keyword evidence="4 13" id="KW-0808">Transferase</keyword>
<evidence type="ECO:0000256" key="4">
    <source>
        <dbReference type="ARBA" id="ARBA00022679"/>
    </source>
</evidence>
<dbReference type="EMBL" id="CP046313">
    <property type="protein sequence ID" value="QGS07213.1"/>
    <property type="molecule type" value="Genomic_DNA"/>
</dbReference>
<keyword evidence="9 13" id="KW-0460">Magnesium</keyword>
<dbReference type="InterPro" id="IPR015795">
    <property type="entry name" value="Pyrv_Knase_C"/>
</dbReference>
<keyword evidence="5" id="KW-0479">Metal-binding</keyword>
<dbReference type="AlphaFoldDB" id="A0A2N6SGD7"/>
<comment type="similarity">
    <text evidence="2 13">Belongs to the pyruvate kinase family.</text>
</comment>
<dbReference type="InterPro" id="IPR015813">
    <property type="entry name" value="Pyrv/PenolPyrv_kinase-like_dom"/>
</dbReference>
<dbReference type="InterPro" id="IPR015793">
    <property type="entry name" value="Pyrv_Knase_brl"/>
</dbReference>
<gene>
    <name evidence="16" type="ORF">CJ218_00200</name>
    <name evidence="17" type="ORF">FOC50_02395</name>
</gene>
<dbReference type="OrthoDB" id="2987312at2"/>
<dbReference type="EMBL" id="PNGT01000001">
    <property type="protein sequence ID" value="PMC53005.1"/>
    <property type="molecule type" value="Genomic_DNA"/>
</dbReference>
<proteinExistence type="inferred from homology"/>
<comment type="catalytic activity">
    <reaction evidence="13">
        <text>pyruvate + ATP = phosphoenolpyruvate + ADP + H(+)</text>
        <dbReference type="Rhea" id="RHEA:18157"/>
        <dbReference type="ChEBI" id="CHEBI:15361"/>
        <dbReference type="ChEBI" id="CHEBI:15378"/>
        <dbReference type="ChEBI" id="CHEBI:30616"/>
        <dbReference type="ChEBI" id="CHEBI:58702"/>
        <dbReference type="ChEBI" id="CHEBI:456216"/>
        <dbReference type="EC" id="2.7.1.40"/>
    </reaction>
</comment>
<keyword evidence="6" id="KW-0547">Nucleotide-binding</keyword>
<dbReference type="EC" id="2.7.1.40" evidence="3 13"/>
<dbReference type="Proteomes" id="UP000235670">
    <property type="component" value="Unassembled WGS sequence"/>
</dbReference>
<evidence type="ECO:0000256" key="13">
    <source>
        <dbReference type="RuleBase" id="RU000504"/>
    </source>
</evidence>
<evidence type="ECO:0000256" key="5">
    <source>
        <dbReference type="ARBA" id="ARBA00022723"/>
    </source>
</evidence>
<keyword evidence="12 16" id="KW-0670">Pyruvate</keyword>
<dbReference type="RefSeq" id="WP_006364825.1">
    <property type="nucleotide sequence ID" value="NZ_CAUTAO010000012.1"/>
</dbReference>
<dbReference type="Pfam" id="PF00224">
    <property type="entry name" value="PK"/>
    <property type="match status" value="1"/>
</dbReference>
<evidence type="ECO:0000256" key="12">
    <source>
        <dbReference type="ARBA" id="ARBA00023317"/>
    </source>
</evidence>
<name>A0A2N6SGD7_9BACL</name>
<dbReference type="SUPFAM" id="SSF52935">
    <property type="entry name" value="PK C-terminal domain-like"/>
    <property type="match status" value="1"/>
</dbReference>
<evidence type="ECO:0000256" key="2">
    <source>
        <dbReference type="ARBA" id="ARBA00008663"/>
    </source>
</evidence>
<sequence>MVRKSKVIATLGLNTDSILEDIITSSVDAVLIDTYYGSEEENVERIKRVKELREKLNKNTAIIYDIDHIYAQSKYKLIKIDENNVDFACANDVDFIACPFVSNLDEIKKVKDILEKNNKKDIGLIVKVDCKEAYDNIDEIISFADSIMINRDELGVEVPYQDLPNVQKEIIRKANDNTKEVILTTQMLHSMIYNPRPTRAEVSDVANAIIDGVDAVMLIEETAIGNYPKEALETIDRIIKYVESQNSLTENDVKNSDQKMSIAHAISISTKHIIDSLDVNNIVTYTKSGSTAKFIAKYRPKVPVLAVVPTKEKARKLALTRGITTFIEPKTLMMDEMLENAALYSKESGLAKEGDYILITAGQPDLGKENTPPTDFVNVRRV</sequence>
<evidence type="ECO:0000256" key="8">
    <source>
        <dbReference type="ARBA" id="ARBA00022840"/>
    </source>
</evidence>
<organism evidence="16 18">
    <name type="scientific">Gemella sanguinis</name>
    <dbReference type="NCBI Taxonomy" id="84135"/>
    <lineage>
        <taxon>Bacteria</taxon>
        <taxon>Bacillati</taxon>
        <taxon>Bacillota</taxon>
        <taxon>Bacilli</taxon>
        <taxon>Bacillales</taxon>
        <taxon>Gemellaceae</taxon>
        <taxon>Gemella</taxon>
    </lineage>
</organism>
<protein>
    <recommendedName>
        <fullName evidence="3 13">Pyruvate kinase</fullName>
        <ecNumber evidence="3 13">2.7.1.40</ecNumber>
    </recommendedName>
</protein>
<dbReference type="GO" id="GO:0005524">
    <property type="term" value="F:ATP binding"/>
    <property type="evidence" value="ECO:0007669"/>
    <property type="project" value="UniProtKB-KW"/>
</dbReference>
<dbReference type="InterPro" id="IPR036918">
    <property type="entry name" value="Pyrv_Knase_C_sf"/>
</dbReference>
<keyword evidence="10" id="KW-0630">Potassium</keyword>
<dbReference type="STRING" id="84135.GCA_001052115_00524"/>
<dbReference type="SUPFAM" id="SSF51621">
    <property type="entry name" value="Phosphoenolpyruvate/pyruvate domain"/>
    <property type="match status" value="1"/>
</dbReference>
<comment type="pathway">
    <text evidence="1 13">Carbohydrate degradation; glycolysis; pyruvate from D-glyceraldehyde 3-phosphate: step 5/5.</text>
</comment>
<evidence type="ECO:0000259" key="14">
    <source>
        <dbReference type="Pfam" id="PF00224"/>
    </source>
</evidence>
<evidence type="ECO:0000256" key="11">
    <source>
        <dbReference type="ARBA" id="ARBA00023152"/>
    </source>
</evidence>
<evidence type="ECO:0000256" key="10">
    <source>
        <dbReference type="ARBA" id="ARBA00022958"/>
    </source>
</evidence>
<dbReference type="GO" id="GO:0000287">
    <property type="term" value="F:magnesium ion binding"/>
    <property type="evidence" value="ECO:0007669"/>
    <property type="project" value="InterPro"/>
</dbReference>
<dbReference type="GO" id="GO:0030955">
    <property type="term" value="F:potassium ion binding"/>
    <property type="evidence" value="ECO:0007669"/>
    <property type="project" value="InterPro"/>
</dbReference>
<evidence type="ECO:0000256" key="7">
    <source>
        <dbReference type="ARBA" id="ARBA00022777"/>
    </source>
</evidence>
<dbReference type="UniPathway" id="UPA00109">
    <property type="reaction ID" value="UER00188"/>
</dbReference>
<evidence type="ECO:0000256" key="9">
    <source>
        <dbReference type="ARBA" id="ARBA00022842"/>
    </source>
</evidence>
<evidence type="ECO:0000313" key="17">
    <source>
        <dbReference type="EMBL" id="QGS07213.1"/>
    </source>
</evidence>
<dbReference type="InterPro" id="IPR001697">
    <property type="entry name" value="Pyr_Knase"/>
</dbReference>
<dbReference type="PRINTS" id="PR01050">
    <property type="entry name" value="PYRUVTKNASE"/>
</dbReference>
<keyword evidence="7 13" id="KW-0418">Kinase</keyword>
<keyword evidence="11 13" id="KW-0324">Glycolysis</keyword>
<dbReference type="Gene3D" id="3.40.1380.20">
    <property type="entry name" value="Pyruvate kinase, C-terminal domain"/>
    <property type="match status" value="1"/>
</dbReference>
<evidence type="ECO:0000313" key="16">
    <source>
        <dbReference type="EMBL" id="PMC53005.1"/>
    </source>
</evidence>
<dbReference type="Pfam" id="PF02887">
    <property type="entry name" value="PK_C"/>
    <property type="match status" value="1"/>
</dbReference>
<evidence type="ECO:0000256" key="1">
    <source>
        <dbReference type="ARBA" id="ARBA00004997"/>
    </source>
</evidence>
<dbReference type="GO" id="GO:0016301">
    <property type="term" value="F:kinase activity"/>
    <property type="evidence" value="ECO:0007669"/>
    <property type="project" value="UniProtKB-KW"/>
</dbReference>
<reference evidence="16 18" key="1">
    <citation type="submission" date="2017-09" db="EMBL/GenBank/DDBJ databases">
        <title>Bacterial strain isolated from the female urinary microbiota.</title>
        <authorList>
            <person name="Thomas-White K."/>
            <person name="Kumar N."/>
            <person name="Forster S."/>
            <person name="Putonti C."/>
            <person name="Lawley T."/>
            <person name="Wolfe A.J."/>
        </authorList>
    </citation>
    <scope>NUCLEOTIDE SEQUENCE [LARGE SCALE GENOMIC DNA]</scope>
    <source>
        <strain evidence="16 18">UMB0186</strain>
    </source>
</reference>
<evidence type="ECO:0000313" key="18">
    <source>
        <dbReference type="Proteomes" id="UP000235670"/>
    </source>
</evidence>
<evidence type="ECO:0000313" key="19">
    <source>
        <dbReference type="Proteomes" id="UP000427636"/>
    </source>
</evidence>
<dbReference type="Gene3D" id="3.20.20.60">
    <property type="entry name" value="Phosphoenolpyruvate-binding domains"/>
    <property type="match status" value="1"/>
</dbReference>
<evidence type="ECO:0000256" key="3">
    <source>
        <dbReference type="ARBA" id="ARBA00012142"/>
    </source>
</evidence>
<accession>A0A2N6SGD7</accession>
<dbReference type="Proteomes" id="UP000427636">
    <property type="component" value="Chromosome"/>
</dbReference>
<dbReference type="PANTHER" id="PTHR11817">
    <property type="entry name" value="PYRUVATE KINASE"/>
    <property type="match status" value="1"/>
</dbReference>
<reference evidence="17 19" key="2">
    <citation type="submission" date="2019-11" db="EMBL/GenBank/DDBJ databases">
        <title>FDA dAtabase for Regulatory Grade micrObial Sequences (FDA-ARGOS): Supporting development and validation of Infectious Disease Dx tests.</title>
        <authorList>
            <person name="Turner S."/>
            <person name="Byrd R."/>
            <person name="Tallon L."/>
            <person name="Sadzewicz L."/>
            <person name="Vavikolanu K."/>
            <person name="Mehta A."/>
            <person name="Aluvathingal J."/>
            <person name="Nadendla S."/>
            <person name="Myers T."/>
            <person name="Yan Y."/>
            <person name="Sichtig H."/>
        </authorList>
    </citation>
    <scope>NUCLEOTIDE SEQUENCE [LARGE SCALE GENOMIC DNA]</scope>
    <source>
        <strain evidence="17 19">FDAARGOS_742</strain>
    </source>
</reference>
<feature type="domain" description="Pyruvate kinase C-terminal" evidence="15">
    <location>
        <begin position="264"/>
        <end position="370"/>
    </location>
</feature>
<keyword evidence="8" id="KW-0067">ATP-binding</keyword>
<keyword evidence="19" id="KW-1185">Reference proteome</keyword>
<dbReference type="GeneID" id="84802103"/>
<evidence type="ECO:0000256" key="6">
    <source>
        <dbReference type="ARBA" id="ARBA00022741"/>
    </source>
</evidence>
<feature type="domain" description="Pyruvate kinase barrel" evidence="14">
    <location>
        <begin position="80"/>
        <end position="231"/>
    </location>
</feature>